<dbReference type="GO" id="GO:0005829">
    <property type="term" value="C:cytosol"/>
    <property type="evidence" value="ECO:0007669"/>
    <property type="project" value="UniProtKB-ARBA"/>
</dbReference>
<proteinExistence type="evidence at transcript level"/>
<dbReference type="GO" id="GO:0010181">
    <property type="term" value="F:FMN binding"/>
    <property type="evidence" value="ECO:0007669"/>
    <property type="project" value="UniProtKB-UniRule"/>
</dbReference>
<evidence type="ECO:0000259" key="14">
    <source>
        <dbReference type="PROSITE" id="PS50902"/>
    </source>
</evidence>
<comment type="subunit">
    <text evidence="12">Interacts with CIAPIN1; as part of the cytosolic iron-sulfur (Fe-S) protein assembly (CIA) machinery. Interacts with DCPS.</text>
</comment>
<dbReference type="InterPro" id="IPR039261">
    <property type="entry name" value="FNR_nucleotide-bd"/>
</dbReference>
<comment type="function">
    <text evidence="11">NADPH-dependent reductase which is a central component of the cytosolic iron-sulfur (Fe-S) protein assembly (CIA) machinery. Transfers electrons from NADPH via its FAD and FMN prosthetic groups to the [2Fe-2S] cluster of CIAPIN1, another key component of the CIA machinery. In turn, this reduced cluster provides electrons for assembly of cytosolic iron-sulfur cluster proteins. It can also reduce the [2Fe-2S] cluster of CISD1 and activate this protein implicated in Fe/S cluster repair. In vitro can fully activate methionine synthase/MTR in the presence of soluble cytochrome b5/CYB5A.</text>
</comment>
<dbReference type="AlphaFoldDB" id="A0A131XSE4"/>
<keyword evidence="9 13" id="KW-0560">Oxidoreductase</keyword>
<evidence type="ECO:0000256" key="6">
    <source>
        <dbReference type="ARBA" id="ARBA00022643"/>
    </source>
</evidence>
<evidence type="ECO:0000313" key="16">
    <source>
        <dbReference type="EMBL" id="JAP70223.1"/>
    </source>
</evidence>
<feature type="binding site" evidence="13">
    <location>
        <begin position="509"/>
        <end position="510"/>
    </location>
    <ligand>
        <name>NADP(+)</name>
        <dbReference type="ChEBI" id="CHEBI:58349"/>
    </ligand>
</feature>
<dbReference type="GO" id="GO:0016651">
    <property type="term" value="F:oxidoreductase activity, acting on NAD(P)H"/>
    <property type="evidence" value="ECO:0007669"/>
    <property type="project" value="UniProtKB-UniRule"/>
</dbReference>
<feature type="binding site" evidence="13">
    <location>
        <position position="340"/>
    </location>
    <ligand>
        <name>FAD</name>
        <dbReference type="ChEBI" id="CHEBI:57692"/>
    </ligand>
</feature>
<comment type="subcellular location">
    <subcellularLocation>
        <location evidence="3 13">Cytoplasm</location>
    </subcellularLocation>
</comment>
<dbReference type="Pfam" id="PF00175">
    <property type="entry name" value="NAD_binding_1"/>
    <property type="match status" value="1"/>
</dbReference>
<dbReference type="Gene3D" id="2.40.30.10">
    <property type="entry name" value="Translation factors"/>
    <property type="match status" value="1"/>
</dbReference>
<dbReference type="Pfam" id="PF00667">
    <property type="entry name" value="FAD_binding_1"/>
    <property type="match status" value="1"/>
</dbReference>
<comment type="cofactor">
    <cofactor evidence="2 13">
        <name>FAD</name>
        <dbReference type="ChEBI" id="CHEBI:57692"/>
    </cofactor>
</comment>
<evidence type="ECO:0000256" key="13">
    <source>
        <dbReference type="HAMAP-Rule" id="MF_03178"/>
    </source>
</evidence>
<dbReference type="PRINTS" id="PR00371">
    <property type="entry name" value="FPNCR"/>
</dbReference>
<evidence type="ECO:0000256" key="2">
    <source>
        <dbReference type="ARBA" id="ARBA00001974"/>
    </source>
</evidence>
<dbReference type="InterPro" id="IPR001709">
    <property type="entry name" value="Flavoprot_Pyr_Nucl_cyt_Rdtase"/>
</dbReference>
<feature type="binding site" evidence="13">
    <location>
        <position position="454"/>
    </location>
    <ligand>
        <name>NADP(+)</name>
        <dbReference type="ChEBI" id="CHEBI:58349"/>
    </ligand>
</feature>
<feature type="binding site" evidence="13">
    <location>
        <position position="551"/>
    </location>
    <ligand>
        <name>NADP(+)</name>
        <dbReference type="ChEBI" id="CHEBI:58349"/>
    </ligand>
</feature>
<dbReference type="Gene3D" id="1.20.990.10">
    <property type="entry name" value="NADPH-cytochrome p450 Reductase, Chain A, domain 3"/>
    <property type="match status" value="1"/>
</dbReference>
<evidence type="ECO:0000256" key="5">
    <source>
        <dbReference type="ARBA" id="ARBA00022630"/>
    </source>
</evidence>
<dbReference type="GO" id="GO:0005634">
    <property type="term" value="C:nucleus"/>
    <property type="evidence" value="ECO:0007669"/>
    <property type="project" value="UniProtKB-ARBA"/>
</dbReference>
<comment type="similarity">
    <text evidence="13">In the C-terminal section; belongs to the flavoprotein pyridine nucleotide cytochrome reductase family.</text>
</comment>
<dbReference type="InterPro" id="IPR017938">
    <property type="entry name" value="Riboflavin_synthase-like_b-brl"/>
</dbReference>
<dbReference type="PROSITE" id="PS51384">
    <property type="entry name" value="FAD_FR"/>
    <property type="match status" value="1"/>
</dbReference>
<comment type="cofactor">
    <cofactor evidence="1 13">
        <name>FMN</name>
        <dbReference type="ChEBI" id="CHEBI:58210"/>
    </cofactor>
</comment>
<evidence type="ECO:0000256" key="7">
    <source>
        <dbReference type="ARBA" id="ARBA00022827"/>
    </source>
</evidence>
<evidence type="ECO:0000256" key="12">
    <source>
        <dbReference type="ARBA" id="ARBA00063044"/>
    </source>
</evidence>
<keyword evidence="7 13" id="KW-0274">FAD</keyword>
<feature type="binding site" evidence="13">
    <location>
        <begin position="515"/>
        <end position="519"/>
    </location>
    <ligand>
        <name>NADP(+)</name>
        <dbReference type="ChEBI" id="CHEBI:58349"/>
    </ligand>
</feature>
<evidence type="ECO:0000259" key="15">
    <source>
        <dbReference type="PROSITE" id="PS51384"/>
    </source>
</evidence>
<dbReference type="GO" id="GO:0016226">
    <property type="term" value="P:iron-sulfur cluster assembly"/>
    <property type="evidence" value="ECO:0007669"/>
    <property type="project" value="UniProtKB-UniRule"/>
</dbReference>
<feature type="binding site" evidence="13">
    <location>
        <begin position="406"/>
        <end position="409"/>
    </location>
    <ligand>
        <name>FAD</name>
        <dbReference type="ChEBI" id="CHEBI:57692"/>
    </ligand>
</feature>
<dbReference type="InterPro" id="IPR017927">
    <property type="entry name" value="FAD-bd_FR_type"/>
</dbReference>
<dbReference type="SUPFAM" id="SSF52343">
    <property type="entry name" value="Ferredoxin reductase-like, C-terminal NADP-linked domain"/>
    <property type="match status" value="1"/>
</dbReference>
<feature type="domain" description="FAD-binding FR-type" evidence="15">
    <location>
        <begin position="196"/>
        <end position="441"/>
    </location>
</feature>
<evidence type="ECO:0000256" key="8">
    <source>
        <dbReference type="ARBA" id="ARBA00022857"/>
    </source>
</evidence>
<dbReference type="InterPro" id="IPR028879">
    <property type="entry name" value="NDOR1"/>
</dbReference>
<feature type="binding site" evidence="13">
    <location>
        <position position="132"/>
    </location>
    <ligand>
        <name>FMN</name>
        <dbReference type="ChEBI" id="CHEBI:58210"/>
    </ligand>
</feature>
<accession>A0A131XSE4</accession>
<dbReference type="PROSITE" id="PS50902">
    <property type="entry name" value="FLAVODOXIN_LIKE"/>
    <property type="match status" value="1"/>
</dbReference>
<dbReference type="GO" id="GO:0050660">
    <property type="term" value="F:flavin adenine dinucleotide binding"/>
    <property type="evidence" value="ECO:0007669"/>
    <property type="project" value="UniProtKB-UniRule"/>
</dbReference>
<dbReference type="Gene3D" id="3.40.50.80">
    <property type="entry name" value="Nucleotide-binding domain of ferredoxin-NADP reductase (FNR) module"/>
    <property type="match status" value="1"/>
</dbReference>
<dbReference type="SUPFAM" id="SSF63380">
    <property type="entry name" value="Riboflavin synthase domain-like"/>
    <property type="match status" value="1"/>
</dbReference>
<feature type="binding site" evidence="13">
    <location>
        <begin position="372"/>
        <end position="375"/>
    </location>
    <ligand>
        <name>FAD</name>
        <dbReference type="ChEBI" id="CHEBI:57692"/>
    </ligand>
</feature>
<dbReference type="InterPro" id="IPR008254">
    <property type="entry name" value="Flavodoxin/NO_synth"/>
</dbReference>
<comment type="catalytic activity">
    <reaction evidence="10">
        <text>2 oxidized [2Fe-2S]-[protein] + NADPH = 2 reduced [2Fe-2S]-[protein] + NADP(+) + H(+)</text>
        <dbReference type="Rhea" id="RHEA:67716"/>
        <dbReference type="Rhea" id="RHEA-COMP:17327"/>
        <dbReference type="Rhea" id="RHEA-COMP:17328"/>
        <dbReference type="ChEBI" id="CHEBI:15378"/>
        <dbReference type="ChEBI" id="CHEBI:33737"/>
        <dbReference type="ChEBI" id="CHEBI:33738"/>
        <dbReference type="ChEBI" id="CHEBI:57783"/>
        <dbReference type="ChEBI" id="CHEBI:58349"/>
    </reaction>
    <physiologicalReaction direction="left-to-right" evidence="10">
        <dbReference type="Rhea" id="RHEA:67717"/>
    </physiologicalReaction>
</comment>
<dbReference type="InterPro" id="IPR029039">
    <property type="entry name" value="Flavoprotein-like_sf"/>
</dbReference>
<feature type="domain" description="Flavodoxin-like" evidence="14">
    <location>
        <begin position="6"/>
        <end position="150"/>
    </location>
</feature>
<feature type="binding site" evidence="13">
    <location>
        <begin position="97"/>
        <end position="106"/>
    </location>
    <ligand>
        <name>FMN</name>
        <dbReference type="ChEBI" id="CHEBI:58210"/>
    </ligand>
</feature>
<keyword evidence="6 13" id="KW-0288">FMN</keyword>
<keyword evidence="4 13" id="KW-0963">Cytoplasm</keyword>
<dbReference type="InterPro" id="IPR001094">
    <property type="entry name" value="Flavdoxin-like"/>
</dbReference>
<feature type="binding site" evidence="13">
    <location>
        <begin position="59"/>
        <end position="62"/>
    </location>
    <ligand>
        <name>FMN</name>
        <dbReference type="ChEBI" id="CHEBI:58210"/>
    </ligand>
</feature>
<dbReference type="FunFam" id="1.20.990.10:FF:000008">
    <property type="entry name" value="NADPH-dependent diflavin oxidoreductase 1"/>
    <property type="match status" value="1"/>
</dbReference>
<dbReference type="Pfam" id="PF00258">
    <property type="entry name" value="Flavodoxin_1"/>
    <property type="match status" value="1"/>
</dbReference>
<dbReference type="FunFam" id="3.40.50.80:FF:000032">
    <property type="entry name" value="NADPH-dependent diflavin oxidoreductase 1"/>
    <property type="match status" value="1"/>
</dbReference>
<evidence type="ECO:0000256" key="10">
    <source>
        <dbReference type="ARBA" id="ARBA00052174"/>
    </source>
</evidence>
<organism evidence="16">
    <name type="scientific">Ixodes ricinus</name>
    <name type="common">Common tick</name>
    <name type="synonym">Acarus ricinus</name>
    <dbReference type="NCBI Taxonomy" id="34613"/>
    <lineage>
        <taxon>Eukaryota</taxon>
        <taxon>Metazoa</taxon>
        <taxon>Ecdysozoa</taxon>
        <taxon>Arthropoda</taxon>
        <taxon>Chelicerata</taxon>
        <taxon>Arachnida</taxon>
        <taxon>Acari</taxon>
        <taxon>Parasitiformes</taxon>
        <taxon>Ixodida</taxon>
        <taxon>Ixodoidea</taxon>
        <taxon>Ixodidae</taxon>
        <taxon>Ixodinae</taxon>
        <taxon>Ixodes</taxon>
    </lineage>
</organism>
<dbReference type="HAMAP" id="MF_03178">
    <property type="entry name" value="NDOR1"/>
    <property type="match status" value="1"/>
</dbReference>
<dbReference type="InterPro" id="IPR023173">
    <property type="entry name" value="NADPH_Cyt_P450_Rdtase_alpha"/>
</dbReference>
<feature type="binding site" evidence="13">
    <location>
        <begin position="12"/>
        <end position="17"/>
    </location>
    <ligand>
        <name>FMN</name>
        <dbReference type="ChEBI" id="CHEBI:58210"/>
    </ligand>
</feature>
<comment type="similarity">
    <text evidence="13">In the N-terminal section; belongs to the flavodoxin family.</text>
</comment>
<dbReference type="EMBL" id="GEFM01005573">
    <property type="protein sequence ID" value="JAP70223.1"/>
    <property type="molecule type" value="mRNA"/>
</dbReference>
<comment type="similarity">
    <text evidence="13">Belongs to the NADPH-dependent diflavin oxidoreductase NDOR1 family.</text>
</comment>
<evidence type="ECO:0000256" key="9">
    <source>
        <dbReference type="ARBA" id="ARBA00023002"/>
    </source>
</evidence>
<keyword evidence="8 13" id="KW-0521">NADP</keyword>
<evidence type="ECO:0000256" key="1">
    <source>
        <dbReference type="ARBA" id="ARBA00001917"/>
    </source>
</evidence>
<protein>
    <recommendedName>
        <fullName evidence="13">NADPH-dependent diflavin oxidoreductase 1</fullName>
        <ecNumber evidence="13">1.18.1.-</ecNumber>
    </recommendedName>
    <alternativeName>
        <fullName evidence="13">NADPH-dependent FMN and FAD-containing oxidoreductase</fullName>
    </alternativeName>
</protein>
<comment type="function">
    <text evidence="13">NADPH-dependent reductase which is a central component of the cytosolic iron-sulfur (Fe-S) protein assembly (CIA) machinery. Transfers electrons from NADPH via its FAD and FMN prosthetic groups to the [2Fe-2S] cluster of the anamorsin/DRE2 homolog, another key component of the CIA machinery. In turn, this reduced cluster provides electrons for assembly of cytosolic iron-sulfur cluster proteins.</text>
</comment>
<evidence type="ECO:0000256" key="11">
    <source>
        <dbReference type="ARBA" id="ARBA00059862"/>
    </source>
</evidence>
<evidence type="ECO:0000256" key="3">
    <source>
        <dbReference type="ARBA" id="ARBA00004496"/>
    </source>
</evidence>
<dbReference type="PANTHER" id="PTHR19384">
    <property type="entry name" value="NITRIC OXIDE SYNTHASE-RELATED"/>
    <property type="match status" value="1"/>
</dbReference>
<dbReference type="PRINTS" id="PR00369">
    <property type="entry name" value="FLAVODOXIN"/>
</dbReference>
<name>A0A131XSE4_IXORI</name>
<feature type="binding site" evidence="13">
    <location>
        <position position="589"/>
    </location>
    <ligand>
        <name>FAD</name>
        <dbReference type="ChEBI" id="CHEBI:57692"/>
    </ligand>
</feature>
<dbReference type="PANTHER" id="PTHR19384:SF10">
    <property type="entry name" value="NADPH-DEPENDENT DIFLAVIN OXIDOREDUCTASE 1"/>
    <property type="match status" value="1"/>
</dbReference>
<evidence type="ECO:0000256" key="4">
    <source>
        <dbReference type="ARBA" id="ARBA00022490"/>
    </source>
</evidence>
<reference evidence="16" key="1">
    <citation type="submission" date="2016-02" db="EMBL/GenBank/DDBJ databases">
        <title>RNAseq analyses of the midgut from blood- or serum-fed Ixodes ricinus ticks.</title>
        <authorList>
            <person name="Perner J."/>
            <person name="Provaznik J."/>
            <person name="Schrenkova J."/>
            <person name="Urbanova V."/>
            <person name="Ribeiro J.M."/>
            <person name="Kopacek P."/>
        </authorList>
    </citation>
    <scope>NUCLEOTIDE SEQUENCE</scope>
    <source>
        <tissue evidence="16">Gut</tissue>
    </source>
</reference>
<dbReference type="GO" id="GO:0160246">
    <property type="term" value="F:NADPH-iron-sulfur [2Fe-2S] protein oxidoreductase activity"/>
    <property type="evidence" value="ECO:0007669"/>
    <property type="project" value="InterPro"/>
</dbReference>
<dbReference type="InterPro" id="IPR001433">
    <property type="entry name" value="OxRdtase_FAD/NAD-bd"/>
</dbReference>
<dbReference type="FunFam" id="3.40.50.360:FF:000015">
    <property type="entry name" value="NADPH-dependent diflavin oxidoreductase 1"/>
    <property type="match status" value="1"/>
</dbReference>
<dbReference type="SUPFAM" id="SSF52218">
    <property type="entry name" value="Flavoproteins"/>
    <property type="match status" value="1"/>
</dbReference>
<dbReference type="Gene3D" id="3.40.50.360">
    <property type="match status" value="1"/>
</dbReference>
<dbReference type="InterPro" id="IPR003097">
    <property type="entry name" value="CysJ-like_FAD-binding"/>
</dbReference>
<sequence>MLGTRFLILYGSQTGTAQDVAERIGRYAKRYRFRVSVQAMDEYSINELINETLVLFVCATTGQGEEPDNMKGFWTFLLRKSLPLDSLRGMNYAVVGLGDSSYLKFNFTAKRLHRRLAQLGGECLLEPLYADEQHEFGPDGMLDPWLERFWKTVLGRYPLPPGLQPVSEDVLPAPRYRVQQPVGTSDKLNMVQEPFEQHFLSPVLSNPRVTNPSHFQDVRLIKFDIKGSDITFVPGDVVLVFPENSEEDVAEFFDLFHLDPNEVLQLVPTEPGTSLPQLLAHPTTLETCVRKYFDLSHIPKRSFFELFWHFGDNELERERLREFGTTSGQEDLIDYVIRPRRTVLEVFTDFYQTTSKVPLAYLFDLIPPIRPRSFSIANSLLAHPGEIHILVAIVNFRTKLKKPRRGLCTTYLAGLKVPELPKVADLPKVSIAVKKGSLRMPANGAPTIMVGPGTGCAPFRAMIQDRCWREVDRNLLFFGGRSVKGDFFFEEEWGGLVARGLLELVTAFSRDQDHKIYVQHRIAEHKDRVLKLLSGGGVIYIAGNAKDMVPDVRSTFRALLKEAGSLTEDAAEELLKNFERSRRLQIEAWS</sequence>
<dbReference type="EC" id="1.18.1.-" evidence="13"/>
<dbReference type="GO" id="GO:0050661">
    <property type="term" value="F:NADP binding"/>
    <property type="evidence" value="ECO:0007669"/>
    <property type="project" value="UniProtKB-UniRule"/>
</dbReference>
<keyword evidence="5 13" id="KW-0285">Flavoprotein</keyword>